<accession>A0AAV7KZI1</accession>
<keyword evidence="3" id="KW-1185">Reference proteome</keyword>
<reference evidence="2" key="1">
    <citation type="journal article" date="2022" name="bioRxiv">
        <title>Sequencing and chromosome-scale assembly of the giantPleurodeles waltlgenome.</title>
        <authorList>
            <person name="Brown T."/>
            <person name="Elewa A."/>
            <person name="Iarovenko S."/>
            <person name="Subramanian E."/>
            <person name="Araus A.J."/>
            <person name="Petzold A."/>
            <person name="Susuki M."/>
            <person name="Suzuki K.-i.T."/>
            <person name="Hayashi T."/>
            <person name="Toyoda A."/>
            <person name="Oliveira C."/>
            <person name="Osipova E."/>
            <person name="Leigh N.D."/>
            <person name="Simon A."/>
            <person name="Yun M.H."/>
        </authorList>
    </citation>
    <scope>NUCLEOTIDE SEQUENCE</scope>
    <source>
        <strain evidence="2">20211129_DDA</strain>
        <tissue evidence="2">Liver</tissue>
    </source>
</reference>
<name>A0AAV7KZI1_PLEWA</name>
<evidence type="ECO:0000313" key="2">
    <source>
        <dbReference type="EMBL" id="KAJ1084127.1"/>
    </source>
</evidence>
<comment type="caution">
    <text evidence="2">The sequence shown here is derived from an EMBL/GenBank/DDBJ whole genome shotgun (WGS) entry which is preliminary data.</text>
</comment>
<dbReference type="EMBL" id="JANPWB010000016">
    <property type="protein sequence ID" value="KAJ1084127.1"/>
    <property type="molecule type" value="Genomic_DNA"/>
</dbReference>
<evidence type="ECO:0000313" key="3">
    <source>
        <dbReference type="Proteomes" id="UP001066276"/>
    </source>
</evidence>
<feature type="coiled-coil region" evidence="1">
    <location>
        <begin position="12"/>
        <end position="46"/>
    </location>
</feature>
<keyword evidence="1" id="KW-0175">Coiled coil</keyword>
<gene>
    <name evidence="2" type="ORF">NDU88_004280</name>
</gene>
<protein>
    <submittedName>
        <fullName evidence="2">Uncharacterized protein</fullName>
    </submittedName>
</protein>
<organism evidence="2 3">
    <name type="scientific">Pleurodeles waltl</name>
    <name type="common">Iberian ribbed newt</name>
    <dbReference type="NCBI Taxonomy" id="8319"/>
    <lineage>
        <taxon>Eukaryota</taxon>
        <taxon>Metazoa</taxon>
        <taxon>Chordata</taxon>
        <taxon>Craniata</taxon>
        <taxon>Vertebrata</taxon>
        <taxon>Euteleostomi</taxon>
        <taxon>Amphibia</taxon>
        <taxon>Batrachia</taxon>
        <taxon>Caudata</taxon>
        <taxon>Salamandroidea</taxon>
        <taxon>Salamandridae</taxon>
        <taxon>Pleurodelinae</taxon>
        <taxon>Pleurodeles</taxon>
    </lineage>
</organism>
<sequence length="175" mass="20216">MLIGVNPLRADLQNVSDKVTNTETNIKTLQREVANLKRQMAAMSTTVVELGRRAEDTASRSRRKNVWVLGFPEKVECLSNEFFLENRIRSVLYPQGLSDIFVMEPAHRAFEGAPQGHLTKVLNYRDRDCILRTAREQEVPHYESFVITIFPDYTKFVQEQRKSFIAAKQKLRVMA</sequence>
<dbReference type="AlphaFoldDB" id="A0AAV7KZI1"/>
<dbReference type="Gene3D" id="3.30.70.1820">
    <property type="entry name" value="L1 transposable element, RRM domain"/>
    <property type="match status" value="1"/>
</dbReference>
<dbReference type="Proteomes" id="UP001066276">
    <property type="component" value="Chromosome 12"/>
</dbReference>
<proteinExistence type="predicted"/>
<evidence type="ECO:0000256" key="1">
    <source>
        <dbReference type="SAM" id="Coils"/>
    </source>
</evidence>